<dbReference type="Gene3D" id="1.20.1250.20">
    <property type="entry name" value="MFS general substrate transporter like domains"/>
    <property type="match status" value="1"/>
</dbReference>
<evidence type="ECO:0000256" key="2">
    <source>
        <dbReference type="ARBA" id="ARBA00022692"/>
    </source>
</evidence>
<dbReference type="EMBL" id="QTUC01000001">
    <property type="protein sequence ID" value="REF36721.1"/>
    <property type="molecule type" value="Genomic_DNA"/>
</dbReference>
<keyword evidence="4 6" id="KW-0472">Membrane</keyword>
<dbReference type="PANTHER" id="PTHR23501">
    <property type="entry name" value="MAJOR FACILITATOR SUPERFAMILY"/>
    <property type="match status" value="1"/>
</dbReference>
<dbReference type="Proteomes" id="UP000256485">
    <property type="component" value="Unassembled WGS sequence"/>
</dbReference>
<dbReference type="GO" id="GO:0005886">
    <property type="term" value="C:plasma membrane"/>
    <property type="evidence" value="ECO:0007669"/>
    <property type="project" value="UniProtKB-SubCell"/>
</dbReference>
<dbReference type="GO" id="GO:0030246">
    <property type="term" value="F:carbohydrate binding"/>
    <property type="evidence" value="ECO:0007669"/>
    <property type="project" value="InterPro"/>
</dbReference>
<dbReference type="GO" id="GO:0022857">
    <property type="term" value="F:transmembrane transporter activity"/>
    <property type="evidence" value="ECO:0007669"/>
    <property type="project" value="InterPro"/>
</dbReference>
<dbReference type="Gene3D" id="1.20.1720.10">
    <property type="entry name" value="Multidrug resistance protein D"/>
    <property type="match status" value="1"/>
</dbReference>
<feature type="region of interest" description="Disordered" evidence="5">
    <location>
        <begin position="1"/>
        <end position="209"/>
    </location>
</feature>
<feature type="region of interest" description="Disordered" evidence="5">
    <location>
        <begin position="716"/>
        <end position="741"/>
    </location>
</feature>
<feature type="transmembrane region" description="Helical" evidence="6">
    <location>
        <begin position="234"/>
        <end position="256"/>
    </location>
</feature>
<evidence type="ECO:0000256" key="1">
    <source>
        <dbReference type="ARBA" id="ARBA00004651"/>
    </source>
</evidence>
<keyword evidence="2 6" id="KW-0812">Transmembrane</keyword>
<dbReference type="OrthoDB" id="9812221at2"/>
<feature type="transmembrane region" description="Helical" evidence="6">
    <location>
        <begin position="489"/>
        <end position="512"/>
    </location>
</feature>
<evidence type="ECO:0000256" key="3">
    <source>
        <dbReference type="ARBA" id="ARBA00022989"/>
    </source>
</evidence>
<feature type="transmembrane region" description="Helical" evidence="6">
    <location>
        <begin position="448"/>
        <end position="468"/>
    </location>
</feature>
<evidence type="ECO:0000313" key="9">
    <source>
        <dbReference type="Proteomes" id="UP000256485"/>
    </source>
</evidence>
<proteinExistence type="predicted"/>
<organism evidence="8 9">
    <name type="scientific">Thermasporomyces composti</name>
    <dbReference type="NCBI Taxonomy" id="696763"/>
    <lineage>
        <taxon>Bacteria</taxon>
        <taxon>Bacillati</taxon>
        <taxon>Actinomycetota</taxon>
        <taxon>Actinomycetes</taxon>
        <taxon>Propionibacteriales</taxon>
        <taxon>Nocardioidaceae</taxon>
        <taxon>Thermasporomyces</taxon>
    </lineage>
</organism>
<dbReference type="InterPro" id="IPR008969">
    <property type="entry name" value="CarboxyPept-like_regulatory"/>
</dbReference>
<dbReference type="SUPFAM" id="SSF49452">
    <property type="entry name" value="Starch-binding domain-like"/>
    <property type="match status" value="1"/>
</dbReference>
<dbReference type="InterPro" id="IPR013784">
    <property type="entry name" value="Carb-bd-like_fold"/>
</dbReference>
<accession>A0A3D9VHD9</accession>
<feature type="compositionally biased region" description="Low complexity" evidence="5">
    <location>
        <begin position="9"/>
        <end position="22"/>
    </location>
</feature>
<feature type="transmembrane region" description="Helical" evidence="6">
    <location>
        <begin position="323"/>
        <end position="345"/>
    </location>
</feature>
<keyword evidence="9" id="KW-1185">Reference proteome</keyword>
<dbReference type="PANTHER" id="PTHR23501:SF197">
    <property type="entry name" value="COMD"/>
    <property type="match status" value="1"/>
</dbReference>
<feature type="transmembrane region" description="Helical" evidence="6">
    <location>
        <begin position="357"/>
        <end position="377"/>
    </location>
</feature>
<feature type="compositionally biased region" description="Low complexity" evidence="5">
    <location>
        <begin position="186"/>
        <end position="198"/>
    </location>
</feature>
<dbReference type="InterPro" id="IPR011701">
    <property type="entry name" value="MFS"/>
</dbReference>
<dbReference type="RefSeq" id="WP_147304672.1">
    <property type="nucleotide sequence ID" value="NZ_QTUC01000001.1"/>
</dbReference>
<dbReference type="SUPFAM" id="SSF103473">
    <property type="entry name" value="MFS general substrate transporter"/>
    <property type="match status" value="1"/>
</dbReference>
<feature type="compositionally biased region" description="Polar residues" evidence="5">
    <location>
        <begin position="107"/>
        <end position="119"/>
    </location>
</feature>
<dbReference type="InterPro" id="IPR036259">
    <property type="entry name" value="MFS_trans_sf"/>
</dbReference>
<evidence type="ECO:0000256" key="6">
    <source>
        <dbReference type="SAM" id="Phobius"/>
    </source>
</evidence>
<name>A0A3D9VHD9_THECX</name>
<evidence type="ECO:0000256" key="5">
    <source>
        <dbReference type="SAM" id="MobiDB-lite"/>
    </source>
</evidence>
<sequence length="1139" mass="117067">MTTSDGDTSRMPSPTTTPSGLPGEPPDALDGTTARTTWRPGNGVPHGDRIEGPGSDDADATDDRTVRDVPAPSVGNGTGDATVHSAGVVAGTGGADDAEADLASETGSPDTDVGSSNLAARSPNLAARSPVPGGGTDEPDVAGTDEGSLAAPPPGPAAPQGVDPSRDPGGDGEPSDPVERTRPGDADVTATSSTDVSSHAGTPSPDPVAAPARVLRHHASPLPSVSNARVRISFLALLVATLAATIDLPTVMAALPTIVGDLNAEAELSWIVTAPLLGTILAMPIFGKLGDLVGRKWPFVAAAAVFAIGGALAAIWAESGPDFLVFRAIQAVGAGGLIALAPAIMADLVPVRRRSRFLSLLGAAWVVGFPLGPLLAGYLLERQDWRWCFYVTCGMATVALLLGLVALTLPKRPRRRGLDMLGTLLFASATACVVLITVWGGTTHPWDSTVILGLAGGTVALVAMFLIIEKYAVEPLVPLTLFRGRGVTMAGLLALIGGLTVAGTLAFLPVVLQVVRAVTLWESGVLMAPFAAGVVVAALIVGPVIARTGRYALWGSLGVVVAAAGLGLLSFLGATSPSWRDSTAMAIFGVGAGVVVPVLLLTAQSAAPTRHVGAATAAISYAWQLGACIGTAALGALITYRLGDHPVAVEGGLTPPDGLARPTGLAPQTLAFLPPHLRPELATDLVEAVSPALLYGAPALGCAVVFSALLRDMSPKPVDPSWSGDPLKLEPLSSTDEESASAPTVVFWSADPEFPGDADVPDRPPSHRVAIPGEVAHDPGEKVGGAHGEPAYRGTTHGAETYEAAKTYEATETDGAEAPPAQVPDFDETELDDSALADAEPPADDLVEPEIDPQFEAHLGAYPPYPAPDGEDLESTGFEGADDFDSADVRIDVHVRQTDGRPIAGVVLTLCDLAGNEVARSTAAGDGRYELAAPEPGSYLLIASTEDYQPHAQVVDVYDRLAYVNITLRAACGIHGDVRNAVGDPVAGAVVTLTNAHGDVVTSATTGVHGSYTLNDLMPGSYTLTINAPGYRPTAHIVHVPDATRVRHDVELVGGGQLHGTVRNMKGQPLADAKITLLDSRGRVVRVTASGPSGHYRFDDIAEGSYTLVASMYPPTASGVYVVSGRNHQHDVELSYPDV</sequence>
<gene>
    <name evidence="8" type="ORF">DFJ64_2144</name>
</gene>
<comment type="subcellular location">
    <subcellularLocation>
        <location evidence="1">Cell membrane</location>
        <topology evidence="1">Multi-pass membrane protein</topology>
    </subcellularLocation>
</comment>
<dbReference type="PROSITE" id="PS50850">
    <property type="entry name" value="MFS"/>
    <property type="match status" value="1"/>
</dbReference>
<dbReference type="InterPro" id="IPR020846">
    <property type="entry name" value="MFS_dom"/>
</dbReference>
<feature type="transmembrane region" description="Helical" evidence="6">
    <location>
        <begin position="299"/>
        <end position="317"/>
    </location>
</feature>
<reference evidence="8 9" key="1">
    <citation type="submission" date="2018-08" db="EMBL/GenBank/DDBJ databases">
        <title>Sequencing the genomes of 1000 actinobacteria strains.</title>
        <authorList>
            <person name="Klenk H.-P."/>
        </authorList>
    </citation>
    <scope>NUCLEOTIDE SEQUENCE [LARGE SCALE GENOMIC DNA]</scope>
    <source>
        <strain evidence="8 9">DSM 22891</strain>
    </source>
</reference>
<dbReference type="Gene3D" id="2.60.40.1120">
    <property type="entry name" value="Carboxypeptidase-like, regulatory domain"/>
    <property type="match status" value="3"/>
</dbReference>
<feature type="transmembrane region" description="Helical" evidence="6">
    <location>
        <begin position="552"/>
        <end position="572"/>
    </location>
</feature>
<dbReference type="Pfam" id="PF13620">
    <property type="entry name" value="CarboxypepD_reg"/>
    <property type="match status" value="3"/>
</dbReference>
<comment type="caution">
    <text evidence="8">The sequence shown here is derived from an EMBL/GenBank/DDBJ whole genome shotgun (WGS) entry which is preliminary data.</text>
</comment>
<protein>
    <submittedName>
        <fullName evidence="8">Putative MFS family arabinose efflux permease</fullName>
    </submittedName>
</protein>
<feature type="transmembrane region" description="Helical" evidence="6">
    <location>
        <begin position="584"/>
        <end position="603"/>
    </location>
</feature>
<evidence type="ECO:0000313" key="8">
    <source>
        <dbReference type="EMBL" id="REF36721.1"/>
    </source>
</evidence>
<feature type="transmembrane region" description="Helical" evidence="6">
    <location>
        <begin position="389"/>
        <end position="409"/>
    </location>
</feature>
<evidence type="ECO:0000259" key="7">
    <source>
        <dbReference type="PROSITE" id="PS50850"/>
    </source>
</evidence>
<evidence type="ECO:0000256" key="4">
    <source>
        <dbReference type="ARBA" id="ARBA00023136"/>
    </source>
</evidence>
<feature type="transmembrane region" description="Helical" evidence="6">
    <location>
        <begin position="421"/>
        <end position="442"/>
    </location>
</feature>
<keyword evidence="3 6" id="KW-1133">Transmembrane helix</keyword>
<dbReference type="AlphaFoldDB" id="A0A3D9VHD9"/>
<dbReference type="SUPFAM" id="SSF49464">
    <property type="entry name" value="Carboxypeptidase regulatory domain-like"/>
    <property type="match status" value="2"/>
</dbReference>
<feature type="transmembrane region" description="Helical" evidence="6">
    <location>
        <begin position="268"/>
        <end position="287"/>
    </location>
</feature>
<feature type="transmembrane region" description="Helical" evidence="6">
    <location>
        <begin position="615"/>
        <end position="638"/>
    </location>
</feature>
<dbReference type="Pfam" id="PF07690">
    <property type="entry name" value="MFS_1"/>
    <property type="match status" value="1"/>
</dbReference>
<feature type="domain" description="Major facilitator superfamily (MFS) profile" evidence="7">
    <location>
        <begin position="233"/>
        <end position="714"/>
    </location>
</feature>
<feature type="transmembrane region" description="Helical" evidence="6">
    <location>
        <begin position="524"/>
        <end position="545"/>
    </location>
</feature>